<dbReference type="SUPFAM" id="SSF51556">
    <property type="entry name" value="Metallo-dependent hydrolases"/>
    <property type="match status" value="1"/>
</dbReference>
<dbReference type="HOGENOM" id="CLU_044590_5_0_9"/>
<keyword evidence="3" id="KW-0378">Hydrolase</keyword>
<dbReference type="GO" id="GO:0016787">
    <property type="term" value="F:hydrolase activity"/>
    <property type="evidence" value="ECO:0007669"/>
    <property type="project" value="UniProtKB-KW"/>
</dbReference>
<dbReference type="InterPro" id="IPR032466">
    <property type="entry name" value="Metal_Hydrolase"/>
</dbReference>
<reference evidence="3 4" key="1">
    <citation type="submission" date="2011-08" db="EMBL/GenBank/DDBJ databases">
        <authorList>
            <person name="Weinstock G."/>
            <person name="Sodergren E."/>
            <person name="Clifton S."/>
            <person name="Fulton L."/>
            <person name="Fulton B."/>
            <person name="Courtney L."/>
            <person name="Fronick C."/>
            <person name="Harrison M."/>
            <person name="Strong C."/>
            <person name="Farmer C."/>
            <person name="Delahaunty K."/>
            <person name="Markovic C."/>
            <person name="Hall O."/>
            <person name="Minx P."/>
            <person name="Tomlinson C."/>
            <person name="Mitreva M."/>
            <person name="Hou S."/>
            <person name="Chen J."/>
            <person name="Wollam A."/>
            <person name="Pepin K.H."/>
            <person name="Johnson M."/>
            <person name="Bhonagiri V."/>
            <person name="Zhang X."/>
            <person name="Suruliraj S."/>
            <person name="Warren W."/>
            <person name="Chinwalla A."/>
            <person name="Mardis E.R."/>
            <person name="Wilson R.K."/>
        </authorList>
    </citation>
    <scope>NUCLEOTIDE SEQUENCE [LARGE SCALE GENOMIC DNA]</scope>
    <source>
        <strain evidence="3 4">F0357</strain>
    </source>
</reference>
<sequence>MSNRSLYPEEHRYPEFISYCIGLDHFDDDKRSLREQAELVEANLKRPRCVGIKLYPGYNRFYVYDDRLAPFYELAEKYDKPVAVHTGLTATETGLLKYSHPFTLDEAAVNFRNVRFVMCHMGNPFLDEAVAVLEKNHNVSTDLSGLLEGKISDTERFFYEKYGYIRRLYDLFSYMGDYSRILFGTDWPLANLDDYINFVKAVIPRDKWDDVFYNNAVRIYGLQGNGIFS</sequence>
<comment type="caution">
    <text evidence="3">The sequence shown here is derived from an EMBL/GenBank/DDBJ whole genome shotgun (WGS) entry which is preliminary data.</text>
</comment>
<keyword evidence="4" id="KW-1185">Reference proteome</keyword>
<feature type="domain" description="Amidohydrolase-related" evidence="2">
    <location>
        <begin position="37"/>
        <end position="222"/>
    </location>
</feature>
<evidence type="ECO:0000313" key="3">
    <source>
        <dbReference type="EMBL" id="EHM42352.1"/>
    </source>
</evidence>
<proteinExistence type="predicted"/>
<gene>
    <name evidence="3" type="ORF">HMPREF0080_00657</name>
</gene>
<dbReference type="InterPro" id="IPR006680">
    <property type="entry name" value="Amidohydro-rel"/>
</dbReference>
<dbReference type="CDD" id="cd01292">
    <property type="entry name" value="metallo-dependent_hydrolases"/>
    <property type="match status" value="1"/>
</dbReference>
<name>G9YG93_9FIRM</name>
<dbReference type="eggNOG" id="COG2159">
    <property type="taxonomic scope" value="Bacteria"/>
</dbReference>
<dbReference type="Pfam" id="PF04909">
    <property type="entry name" value="Amidohydro_2"/>
    <property type="match status" value="1"/>
</dbReference>
<dbReference type="GO" id="GO:0016831">
    <property type="term" value="F:carboxy-lyase activity"/>
    <property type="evidence" value="ECO:0007669"/>
    <property type="project" value="InterPro"/>
</dbReference>
<dbReference type="Proteomes" id="UP000005481">
    <property type="component" value="Unassembled WGS sequence"/>
</dbReference>
<evidence type="ECO:0000313" key="4">
    <source>
        <dbReference type="Proteomes" id="UP000005481"/>
    </source>
</evidence>
<evidence type="ECO:0000256" key="1">
    <source>
        <dbReference type="ARBA" id="ARBA00023239"/>
    </source>
</evidence>
<dbReference type="AlphaFoldDB" id="G9YG93"/>
<protein>
    <submittedName>
        <fullName evidence="3">Amidohydrolase family protein</fullName>
    </submittedName>
</protein>
<accession>G9YG93</accession>
<dbReference type="RefSeq" id="WP_006789646.1">
    <property type="nucleotide sequence ID" value="NZ_JH417574.1"/>
</dbReference>
<evidence type="ECO:0000259" key="2">
    <source>
        <dbReference type="Pfam" id="PF04909"/>
    </source>
</evidence>
<dbReference type="InterPro" id="IPR032465">
    <property type="entry name" value="ACMSD"/>
</dbReference>
<organism evidence="3 4">
    <name type="scientific">Anaeroglobus geminatus F0357</name>
    <dbReference type="NCBI Taxonomy" id="861450"/>
    <lineage>
        <taxon>Bacteria</taxon>
        <taxon>Bacillati</taxon>
        <taxon>Bacillota</taxon>
        <taxon>Negativicutes</taxon>
        <taxon>Veillonellales</taxon>
        <taxon>Veillonellaceae</taxon>
        <taxon>Anaeroglobus</taxon>
    </lineage>
</organism>
<dbReference type="PANTHER" id="PTHR21240">
    <property type="entry name" value="2-AMINO-3-CARBOXYLMUCONATE-6-SEMIALDEHYDE DECARBOXYLASE"/>
    <property type="match status" value="1"/>
</dbReference>
<dbReference type="EMBL" id="AGCJ01000020">
    <property type="protein sequence ID" value="EHM42352.1"/>
    <property type="molecule type" value="Genomic_DNA"/>
</dbReference>
<dbReference type="Gene3D" id="3.20.20.140">
    <property type="entry name" value="Metal-dependent hydrolases"/>
    <property type="match status" value="1"/>
</dbReference>
<dbReference type="PATRIC" id="fig|861450.3.peg.631"/>
<keyword evidence="1" id="KW-0456">Lyase</keyword>
<dbReference type="STRING" id="861450.HMPREF0080_00657"/>